<feature type="compositionally biased region" description="Low complexity" evidence="1">
    <location>
        <begin position="371"/>
        <end position="399"/>
    </location>
</feature>
<feature type="region of interest" description="Disordered" evidence="1">
    <location>
        <begin position="328"/>
        <end position="352"/>
    </location>
</feature>
<dbReference type="SMART" id="SM00580">
    <property type="entry name" value="PUG"/>
    <property type="match status" value="1"/>
</dbReference>
<evidence type="ECO:0000259" key="2">
    <source>
        <dbReference type="PROSITE" id="PS50053"/>
    </source>
</evidence>
<dbReference type="CDD" id="cd17039">
    <property type="entry name" value="Ubl_ubiquitin_like"/>
    <property type="match status" value="1"/>
</dbReference>
<dbReference type="InterPro" id="IPR006636">
    <property type="entry name" value="STI1_HS-bd"/>
</dbReference>
<name>A0ABD3PWD8_9STRA</name>
<dbReference type="CDD" id="cd09212">
    <property type="entry name" value="PUB"/>
    <property type="match status" value="1"/>
</dbReference>
<evidence type="ECO:0000256" key="1">
    <source>
        <dbReference type="SAM" id="MobiDB-lite"/>
    </source>
</evidence>
<dbReference type="Proteomes" id="UP001530400">
    <property type="component" value="Unassembled WGS sequence"/>
</dbReference>
<reference evidence="3 4" key="1">
    <citation type="submission" date="2024-10" db="EMBL/GenBank/DDBJ databases">
        <title>Updated reference genomes for cyclostephanoid diatoms.</title>
        <authorList>
            <person name="Roberts W.R."/>
            <person name="Alverson A.J."/>
        </authorList>
    </citation>
    <scope>NUCLEOTIDE SEQUENCE [LARGE SCALE GENOMIC DNA]</scope>
    <source>
        <strain evidence="3 4">AJA010-31</strain>
    </source>
</reference>
<feature type="region of interest" description="Disordered" evidence="1">
    <location>
        <begin position="371"/>
        <end position="425"/>
    </location>
</feature>
<dbReference type="SUPFAM" id="SSF54236">
    <property type="entry name" value="Ubiquitin-like"/>
    <property type="match status" value="1"/>
</dbReference>
<sequence length="425" mass="45027">MKIYLSLTSSPSSPRIPIDLADGTSSSSLRTMAANATKIPLTNLKLIFRGRMIADKKGNNVVEEFKLEDECVVHVMGKAVSQPSSAAAAPPSVPAVAGASVTMPAATVQSNANATIQSALTTLRLNDAPTYKTALSTASKLLNNIIQNPMEEKYRSIKKSNAAFNKRLGGVNGGEALLLSAGFVIEGDVFVLRPSEDAWPKLVEAGDVIGKALREAEANSSAPMSGTTAGFGAPTGTGAAGFSGVPPIPNMVGMPGMEAAMQNMLSNPEQLQAMMSNPMVQQMIRNDPRLANNPMLQQSLDALQSNPDMIRQFSSMMNDPGVRANVSRMMQQQQQQAGGAGASGNADPFAGAPDEMRRQMQQLQEMQNFFGGQSGSFNLQQQQPQLQNGQQPSQGSSSSTNNANDSEMTEEEMIAEAIARSLRES</sequence>
<protein>
    <recommendedName>
        <fullName evidence="2">Ubiquitin-like domain-containing protein</fullName>
    </recommendedName>
</protein>
<dbReference type="InterPro" id="IPR000626">
    <property type="entry name" value="Ubiquitin-like_dom"/>
</dbReference>
<dbReference type="Pfam" id="PF09409">
    <property type="entry name" value="PUB"/>
    <property type="match status" value="1"/>
</dbReference>
<dbReference type="Gene3D" id="3.10.20.90">
    <property type="entry name" value="Phosphatidylinositol 3-kinase Catalytic Subunit, Chain A, domain 1"/>
    <property type="match status" value="1"/>
</dbReference>
<dbReference type="EMBL" id="JALLPJ020000438">
    <property type="protein sequence ID" value="KAL3792067.1"/>
    <property type="molecule type" value="Genomic_DNA"/>
</dbReference>
<accession>A0ABD3PWD8</accession>
<dbReference type="InterPro" id="IPR036339">
    <property type="entry name" value="PUB-like_dom_sf"/>
</dbReference>
<proteinExistence type="predicted"/>
<dbReference type="PANTHER" id="PTHR23153">
    <property type="entry name" value="UBX-RELATED"/>
    <property type="match status" value="1"/>
</dbReference>
<feature type="domain" description="Ubiquitin-like" evidence="2">
    <location>
        <begin position="1"/>
        <end position="82"/>
    </location>
</feature>
<organism evidence="3 4">
    <name type="scientific">Cyclotella atomus</name>
    <dbReference type="NCBI Taxonomy" id="382360"/>
    <lineage>
        <taxon>Eukaryota</taxon>
        <taxon>Sar</taxon>
        <taxon>Stramenopiles</taxon>
        <taxon>Ochrophyta</taxon>
        <taxon>Bacillariophyta</taxon>
        <taxon>Coscinodiscophyceae</taxon>
        <taxon>Thalassiosirophycidae</taxon>
        <taxon>Stephanodiscales</taxon>
        <taxon>Stephanodiscaceae</taxon>
        <taxon>Cyclotella</taxon>
    </lineage>
</organism>
<dbReference type="SUPFAM" id="SSF143503">
    <property type="entry name" value="PUG domain-like"/>
    <property type="match status" value="1"/>
</dbReference>
<gene>
    <name evidence="3" type="ORF">ACHAWO_006863</name>
</gene>
<dbReference type="PROSITE" id="PS50053">
    <property type="entry name" value="UBIQUITIN_2"/>
    <property type="match status" value="1"/>
</dbReference>
<dbReference type="InterPro" id="IPR029071">
    <property type="entry name" value="Ubiquitin-like_domsf"/>
</dbReference>
<evidence type="ECO:0000313" key="3">
    <source>
        <dbReference type="EMBL" id="KAL3792067.1"/>
    </source>
</evidence>
<dbReference type="InterPro" id="IPR018997">
    <property type="entry name" value="PUB_domain"/>
</dbReference>
<dbReference type="AlphaFoldDB" id="A0ABD3PWD8"/>
<dbReference type="PANTHER" id="PTHR23153:SF38">
    <property type="entry name" value="UBX DOMAIN-CONTAINING PROTEIN 6"/>
    <property type="match status" value="1"/>
</dbReference>
<comment type="caution">
    <text evidence="3">The sequence shown here is derived from an EMBL/GenBank/DDBJ whole genome shotgun (WGS) entry which is preliminary data.</text>
</comment>
<evidence type="ECO:0000313" key="4">
    <source>
        <dbReference type="Proteomes" id="UP001530400"/>
    </source>
</evidence>
<dbReference type="Gene3D" id="1.20.58.2190">
    <property type="match status" value="1"/>
</dbReference>
<dbReference type="SMART" id="SM00727">
    <property type="entry name" value="STI1"/>
    <property type="match status" value="2"/>
</dbReference>
<keyword evidence="4" id="KW-1185">Reference proteome</keyword>